<accession>A0A2S5DD61</accession>
<reference evidence="2" key="1">
    <citation type="submission" date="2018-02" db="EMBL/GenBank/DDBJ databases">
        <authorList>
            <person name="O'Hara-Hanley K."/>
            <person name="Soby S."/>
        </authorList>
    </citation>
    <scope>NUCLEOTIDE SEQUENCE [LARGE SCALE GENOMIC DNA]</scope>
    <source>
        <strain evidence="2">MWU14-2602</strain>
    </source>
</reference>
<dbReference type="Gene3D" id="3.40.50.880">
    <property type="match status" value="1"/>
</dbReference>
<name>A0A2S5DD61_9NEIS</name>
<keyword evidence="2" id="KW-1185">Reference proteome</keyword>
<evidence type="ECO:0000313" key="1">
    <source>
        <dbReference type="EMBL" id="POZ60994.1"/>
    </source>
</evidence>
<dbReference type="Proteomes" id="UP000237082">
    <property type="component" value="Unassembled WGS sequence"/>
</dbReference>
<feature type="non-terminal residue" evidence="1">
    <location>
        <position position="1"/>
    </location>
</feature>
<dbReference type="InterPro" id="IPR029062">
    <property type="entry name" value="Class_I_gatase-like"/>
</dbReference>
<proteinExistence type="predicted"/>
<gene>
    <name evidence="1" type="ORF">C2I19_15855</name>
</gene>
<dbReference type="AlphaFoldDB" id="A0A2S5DD61"/>
<dbReference type="EMBL" id="PQWB01000079">
    <property type="protein sequence ID" value="POZ60994.1"/>
    <property type="molecule type" value="Genomic_DNA"/>
</dbReference>
<protein>
    <submittedName>
        <fullName evidence="1">AraC family transcriptional regulator</fullName>
    </submittedName>
</protein>
<evidence type="ECO:0000313" key="2">
    <source>
        <dbReference type="Proteomes" id="UP000237082"/>
    </source>
</evidence>
<organism evidence="1 2">
    <name type="scientific">Chromobacterium alticapitis</name>
    <dbReference type="NCBI Taxonomy" id="2073169"/>
    <lineage>
        <taxon>Bacteria</taxon>
        <taxon>Pseudomonadati</taxon>
        <taxon>Pseudomonadota</taxon>
        <taxon>Betaproteobacteria</taxon>
        <taxon>Neisseriales</taxon>
        <taxon>Chromobacteriaceae</taxon>
        <taxon>Chromobacterium</taxon>
    </lineage>
</organism>
<comment type="caution">
    <text evidence="1">The sequence shown here is derived from an EMBL/GenBank/DDBJ whole genome shotgun (WGS) entry which is preliminary data.</text>
</comment>
<sequence length="95" mass="9906">LGLLADGVACTDGMTRPMLEQRGVAVAPRAFRATGNVATAGGCLASQYLAAWVLLRLAGEQTAREILSYVAPVGEERDYVERALSAVSAPENALS</sequence>